<dbReference type="Proteomes" id="UP000533269">
    <property type="component" value="Unassembled WGS sequence"/>
</dbReference>
<organism evidence="1 2">
    <name type="scientific">Kineococcus radiotolerans</name>
    <dbReference type="NCBI Taxonomy" id="131568"/>
    <lineage>
        <taxon>Bacteria</taxon>
        <taxon>Bacillati</taxon>
        <taxon>Actinomycetota</taxon>
        <taxon>Actinomycetes</taxon>
        <taxon>Kineosporiales</taxon>
        <taxon>Kineosporiaceae</taxon>
        <taxon>Kineococcus</taxon>
    </lineage>
</organism>
<keyword evidence="1" id="KW-0813">Transport</keyword>
<comment type="caution">
    <text evidence="1">The sequence shown here is derived from an EMBL/GenBank/DDBJ whole genome shotgun (WGS) entry which is preliminary data.</text>
</comment>
<dbReference type="PANTHER" id="PTHR43649:SF12">
    <property type="entry name" value="DIACETYLCHITOBIOSE BINDING PROTEIN DASA"/>
    <property type="match status" value="1"/>
</dbReference>
<dbReference type="InterPro" id="IPR050490">
    <property type="entry name" value="Bact_solute-bd_prot1"/>
</dbReference>
<dbReference type="SUPFAM" id="SSF53850">
    <property type="entry name" value="Periplasmic binding protein-like II"/>
    <property type="match status" value="1"/>
</dbReference>
<dbReference type="Gene3D" id="3.40.190.10">
    <property type="entry name" value="Periplasmic binding protein-like II"/>
    <property type="match status" value="1"/>
</dbReference>
<reference evidence="1 2" key="1">
    <citation type="submission" date="2020-08" db="EMBL/GenBank/DDBJ databases">
        <title>The Agave Microbiome: Exploring the role of microbial communities in plant adaptations to desert environments.</title>
        <authorList>
            <person name="Partida-Martinez L.P."/>
        </authorList>
    </citation>
    <scope>NUCLEOTIDE SEQUENCE [LARGE SCALE GENOMIC DNA]</scope>
    <source>
        <strain evidence="1 2">AS2.23</strain>
    </source>
</reference>
<dbReference type="EMBL" id="JACHVY010000007">
    <property type="protein sequence ID" value="MBB2903402.1"/>
    <property type="molecule type" value="Genomic_DNA"/>
</dbReference>
<protein>
    <submittedName>
        <fullName evidence="1">Multiple sugar transport system substrate-binding protein/arabinosaccharide transport system substrate-binding protein</fullName>
    </submittedName>
</protein>
<accession>A0A7W4TRJ2</accession>
<name>A0A7W4TRJ2_KINRA</name>
<dbReference type="AlphaFoldDB" id="A0A7W4TRJ2"/>
<reference evidence="1 2" key="2">
    <citation type="submission" date="2020-08" db="EMBL/GenBank/DDBJ databases">
        <authorList>
            <person name="Partida-Martinez L."/>
            <person name="Huntemann M."/>
            <person name="Clum A."/>
            <person name="Wang J."/>
            <person name="Palaniappan K."/>
            <person name="Ritter S."/>
            <person name="Chen I.-M."/>
            <person name="Stamatis D."/>
            <person name="Reddy T."/>
            <person name="O'Malley R."/>
            <person name="Daum C."/>
            <person name="Shapiro N."/>
            <person name="Ivanova N."/>
            <person name="Kyrpides N."/>
            <person name="Woyke T."/>
        </authorList>
    </citation>
    <scope>NUCLEOTIDE SEQUENCE [LARGE SCALE GENOMIC DNA]</scope>
    <source>
        <strain evidence="1 2">AS2.23</strain>
    </source>
</reference>
<gene>
    <name evidence="1" type="ORF">FHR75_004244</name>
</gene>
<proteinExistence type="predicted"/>
<keyword evidence="1" id="KW-0762">Sugar transport</keyword>
<evidence type="ECO:0000313" key="2">
    <source>
        <dbReference type="Proteomes" id="UP000533269"/>
    </source>
</evidence>
<dbReference type="PANTHER" id="PTHR43649">
    <property type="entry name" value="ARABINOSE-BINDING PROTEIN-RELATED"/>
    <property type="match status" value="1"/>
</dbReference>
<dbReference type="Pfam" id="PF13416">
    <property type="entry name" value="SBP_bac_8"/>
    <property type="match status" value="1"/>
</dbReference>
<evidence type="ECO:0000313" key="1">
    <source>
        <dbReference type="EMBL" id="MBB2903402.1"/>
    </source>
</evidence>
<dbReference type="InterPro" id="IPR006059">
    <property type="entry name" value="SBP"/>
</dbReference>
<sequence>MTSGDVALGFWTHDEGYQKFFENGIPDADAATDFRYALDVTRAGAADLVTKLLAQAVAGRATPDVIGIEVGQFPRLQRGDLAERLLYDWTDRIAPLGDNLLQARRAPYTKDGKLYALDSDTPMVVYYLREDLFSQFGLPTDVGSWDELAQVGARAAADHDVALGVLAAGSDLGQIVQGYEMLLRQRGGAFFDADEQLVLDSPEAVEVLQFVVDGLRSGFITTVNDFYGASVQAGLKSGRIAGMWMASWYAAFGLKPNVPEQSGLWRLRALPTWSGGGFATAAAGGTGFAVGVDQPETQAAADFVASTWITPEGQVRRFQELTYLPTLRSVFDSPKLEVPDEYFGGQQTIDVFRAIVDDVPDYYQSPDSSILTDVLSGHLISAYRGDETPAQAIKGAVADFANQAGR</sequence>
<dbReference type="RefSeq" id="WP_221184255.1">
    <property type="nucleotide sequence ID" value="NZ_JACHVY010000007.1"/>
</dbReference>